<feature type="compositionally biased region" description="Basic and acidic residues" evidence="5">
    <location>
        <begin position="13"/>
        <end position="26"/>
    </location>
</feature>
<evidence type="ECO:0000256" key="2">
    <source>
        <dbReference type="ARBA" id="ARBA00022737"/>
    </source>
</evidence>
<evidence type="ECO:0000256" key="3">
    <source>
        <dbReference type="ARBA" id="ARBA00023242"/>
    </source>
</evidence>
<evidence type="ECO:0008006" key="8">
    <source>
        <dbReference type="Google" id="ProtNLM"/>
    </source>
</evidence>
<sequence length="90" mass="10129">MSAIDEQPVAQTEVKHKLERALSDRPDKQELVDRNILKDTTVAPALQAAQDKLQRSQLEDKLDQALQHRPKPEELIKDGILTPDEAPPSK</sequence>
<feature type="region of interest" description="Disordered" evidence="5">
    <location>
        <begin position="64"/>
        <end position="90"/>
    </location>
</feature>
<dbReference type="EMBL" id="KV426418">
    <property type="protein sequence ID" value="KZV81102.1"/>
    <property type="molecule type" value="Genomic_DNA"/>
</dbReference>
<dbReference type="PANTHER" id="PTHR22793:SF12">
    <property type="entry name" value="MYOCARDIN-RELATED TRANSCRIPTION FACTOR, ISOFORM H"/>
    <property type="match status" value="1"/>
</dbReference>
<dbReference type="Gene3D" id="6.10.150.10">
    <property type="match status" value="1"/>
</dbReference>
<dbReference type="InterPro" id="IPR004018">
    <property type="entry name" value="RPEL_repeat"/>
</dbReference>
<dbReference type="AlphaFoldDB" id="A0A165BR74"/>
<dbReference type="SMART" id="SM00707">
    <property type="entry name" value="RPEL"/>
    <property type="match status" value="2"/>
</dbReference>
<dbReference type="PROSITE" id="PS51073">
    <property type="entry name" value="RPEL"/>
    <property type="match status" value="2"/>
</dbReference>
<keyword evidence="2" id="KW-0677">Repeat</keyword>
<accession>A0A165BR74</accession>
<keyword evidence="3" id="KW-0539">Nucleus</keyword>
<dbReference type="InParanoid" id="A0A165BR74"/>
<protein>
    <recommendedName>
        <fullName evidence="8">RPEL repeat protein</fullName>
    </recommendedName>
</protein>
<name>A0A165BR74_EXIGL</name>
<dbReference type="GO" id="GO:0003713">
    <property type="term" value="F:transcription coactivator activity"/>
    <property type="evidence" value="ECO:0007669"/>
    <property type="project" value="TreeGrafter"/>
</dbReference>
<evidence type="ECO:0000256" key="4">
    <source>
        <dbReference type="PROSITE-ProRule" id="PRU00401"/>
    </source>
</evidence>
<dbReference type="GO" id="GO:0045944">
    <property type="term" value="P:positive regulation of transcription by RNA polymerase II"/>
    <property type="evidence" value="ECO:0007669"/>
    <property type="project" value="TreeGrafter"/>
</dbReference>
<dbReference type="Proteomes" id="UP000077266">
    <property type="component" value="Unassembled WGS sequence"/>
</dbReference>
<dbReference type="PANTHER" id="PTHR22793">
    <property type="entry name" value="MYOCARDIN-RELATED TRANSCRIPTION FACTOR-RELATED"/>
    <property type="match status" value="1"/>
</dbReference>
<proteinExistence type="predicted"/>
<feature type="region of interest" description="Disordered" evidence="5">
    <location>
        <begin position="1"/>
        <end position="26"/>
    </location>
</feature>
<organism evidence="6 7">
    <name type="scientific">Exidia glandulosa HHB12029</name>
    <dbReference type="NCBI Taxonomy" id="1314781"/>
    <lineage>
        <taxon>Eukaryota</taxon>
        <taxon>Fungi</taxon>
        <taxon>Dikarya</taxon>
        <taxon>Basidiomycota</taxon>
        <taxon>Agaricomycotina</taxon>
        <taxon>Agaricomycetes</taxon>
        <taxon>Auriculariales</taxon>
        <taxon>Exidiaceae</taxon>
        <taxon>Exidia</taxon>
    </lineage>
</organism>
<evidence type="ECO:0000256" key="5">
    <source>
        <dbReference type="SAM" id="MobiDB-lite"/>
    </source>
</evidence>
<dbReference type="GO" id="GO:0005634">
    <property type="term" value="C:nucleus"/>
    <property type="evidence" value="ECO:0007669"/>
    <property type="project" value="UniProtKB-SubCell"/>
</dbReference>
<comment type="subcellular location">
    <subcellularLocation>
        <location evidence="1">Nucleus</location>
    </subcellularLocation>
</comment>
<feature type="repeat" description="RPEL" evidence="4">
    <location>
        <begin position="16"/>
        <end position="41"/>
    </location>
</feature>
<evidence type="ECO:0000313" key="6">
    <source>
        <dbReference type="EMBL" id="KZV81102.1"/>
    </source>
</evidence>
<dbReference type="InterPro" id="IPR043451">
    <property type="entry name" value="Myocardin-like"/>
</dbReference>
<feature type="repeat" description="RPEL" evidence="4">
    <location>
        <begin position="60"/>
        <end position="85"/>
    </location>
</feature>
<evidence type="ECO:0000313" key="7">
    <source>
        <dbReference type="Proteomes" id="UP000077266"/>
    </source>
</evidence>
<evidence type="ECO:0000256" key="1">
    <source>
        <dbReference type="ARBA" id="ARBA00004123"/>
    </source>
</evidence>
<gene>
    <name evidence="6" type="ORF">EXIGLDRAFT_392495</name>
</gene>
<reference evidence="6 7" key="1">
    <citation type="journal article" date="2016" name="Mol. Biol. Evol.">
        <title>Comparative Genomics of Early-Diverging Mushroom-Forming Fungi Provides Insights into the Origins of Lignocellulose Decay Capabilities.</title>
        <authorList>
            <person name="Nagy L.G."/>
            <person name="Riley R."/>
            <person name="Tritt A."/>
            <person name="Adam C."/>
            <person name="Daum C."/>
            <person name="Floudas D."/>
            <person name="Sun H."/>
            <person name="Yadav J.S."/>
            <person name="Pangilinan J."/>
            <person name="Larsson K.H."/>
            <person name="Matsuura K."/>
            <person name="Barry K."/>
            <person name="Labutti K."/>
            <person name="Kuo R."/>
            <person name="Ohm R.A."/>
            <person name="Bhattacharya S.S."/>
            <person name="Shirouzu T."/>
            <person name="Yoshinaga Y."/>
            <person name="Martin F.M."/>
            <person name="Grigoriev I.V."/>
            <person name="Hibbett D.S."/>
        </authorList>
    </citation>
    <scope>NUCLEOTIDE SEQUENCE [LARGE SCALE GENOMIC DNA]</scope>
    <source>
        <strain evidence="6 7">HHB12029</strain>
    </source>
</reference>
<dbReference type="STRING" id="1314781.A0A165BR74"/>
<keyword evidence="7" id="KW-1185">Reference proteome</keyword>
<dbReference type="Pfam" id="PF02755">
    <property type="entry name" value="RPEL"/>
    <property type="match status" value="2"/>
</dbReference>
<dbReference type="OrthoDB" id="197676at2759"/>